<keyword evidence="1" id="KW-0472">Membrane</keyword>
<organism evidence="2 3">
    <name type="scientific">Marivirga lumbricoides</name>
    <dbReference type="NCBI Taxonomy" id="1046115"/>
    <lineage>
        <taxon>Bacteria</taxon>
        <taxon>Pseudomonadati</taxon>
        <taxon>Bacteroidota</taxon>
        <taxon>Cytophagia</taxon>
        <taxon>Cytophagales</taxon>
        <taxon>Marivirgaceae</taxon>
        <taxon>Marivirga</taxon>
    </lineage>
</organism>
<evidence type="ECO:0000256" key="1">
    <source>
        <dbReference type="SAM" id="Phobius"/>
    </source>
</evidence>
<dbReference type="AlphaFoldDB" id="A0A2T4DP45"/>
<sequence>MESNKIDELFKKKLERHSQPVSADAWSEIRSQMKQKKKSKPIVWYVAASVSLLFLVSFGISTFWNNQQESNLAINPINLDKAQNLSAQAEVPAKPELIKKKEEASEPVKQQNITHFTIQKPVQQLANNTKTNASDADKNAVVLNKISGKGADISLQLAEVATIRIPDLERKSDIKVEMYYEENESLAASSSTPAPLNSLNKSASKLKSLASELSLADLRSAKNQLFASAFQTNKKSVNN</sequence>
<reference evidence="2 3" key="1">
    <citation type="submission" date="2018-03" db="EMBL/GenBank/DDBJ databases">
        <title>Cross-interface Injection: A General Nanoliter Liquid Handling Method Applied to Single Cells Genome Amplification Automated Nanoliter Liquid Handling Applied to Single Cell Multiple Displacement Amplification.</title>
        <authorList>
            <person name="Yun J."/>
            <person name="Xu P."/>
            <person name="Xu J."/>
            <person name="Dai X."/>
            <person name="Wang Y."/>
            <person name="Zheng X."/>
            <person name="Cao C."/>
            <person name="Yi Q."/>
            <person name="Zhu Y."/>
            <person name="Wang L."/>
            <person name="Dong Z."/>
            <person name="Huang Y."/>
            <person name="Huang L."/>
            <person name="Du W."/>
        </authorList>
    </citation>
    <scope>NUCLEOTIDE SEQUENCE [LARGE SCALE GENOMIC DNA]</scope>
    <source>
        <strain evidence="2 3">Z-D1-2</strain>
    </source>
</reference>
<comment type="caution">
    <text evidence="2">The sequence shown here is derived from an EMBL/GenBank/DDBJ whole genome shotgun (WGS) entry which is preliminary data.</text>
</comment>
<proteinExistence type="predicted"/>
<protein>
    <submittedName>
        <fullName evidence="2">Uncharacterized protein</fullName>
    </submittedName>
</protein>
<evidence type="ECO:0000313" key="2">
    <source>
        <dbReference type="EMBL" id="PTB95572.1"/>
    </source>
</evidence>
<keyword evidence="1" id="KW-1133">Transmembrane helix</keyword>
<accession>A0A2T4DP45</accession>
<gene>
    <name evidence="2" type="ORF">C9994_11070</name>
</gene>
<keyword evidence="1" id="KW-0812">Transmembrane</keyword>
<evidence type="ECO:0000313" key="3">
    <source>
        <dbReference type="Proteomes" id="UP000240608"/>
    </source>
</evidence>
<dbReference type="EMBL" id="PYVU01000104">
    <property type="protein sequence ID" value="PTB95572.1"/>
    <property type="molecule type" value="Genomic_DNA"/>
</dbReference>
<feature type="transmembrane region" description="Helical" evidence="1">
    <location>
        <begin position="42"/>
        <end position="64"/>
    </location>
</feature>
<dbReference type="Proteomes" id="UP000240608">
    <property type="component" value="Unassembled WGS sequence"/>
</dbReference>
<name>A0A2T4DP45_9BACT</name>